<dbReference type="Pfam" id="PF07883">
    <property type="entry name" value="Cupin_2"/>
    <property type="match status" value="1"/>
</dbReference>
<dbReference type="InterPro" id="IPR014710">
    <property type="entry name" value="RmlC-like_jellyroll"/>
</dbReference>
<organism evidence="2 3">
    <name type="scientific">Phorcysia thermohydrogeniphila</name>
    <dbReference type="NCBI Taxonomy" id="936138"/>
    <lineage>
        <taxon>Bacteria</taxon>
        <taxon>Pseudomonadati</taxon>
        <taxon>Aquificota</taxon>
        <taxon>Aquificia</taxon>
        <taxon>Desulfurobacteriales</taxon>
        <taxon>Desulfurobacteriaceae</taxon>
        <taxon>Phorcysia</taxon>
    </lineage>
</organism>
<dbReference type="EMBL" id="SMFV01000002">
    <property type="protein sequence ID" value="TCK05256.1"/>
    <property type="molecule type" value="Genomic_DNA"/>
</dbReference>
<sequence length="96" mass="10991">MVKRTGITNKEEIFRTLREEGFTGLYLWHDPPGTYYDWHTHPLDEVRWIIEGEITIGTEERVVTLKAGDRMEVPAGTRHWARVGESGVTYVCGSKG</sequence>
<evidence type="ECO:0000313" key="2">
    <source>
        <dbReference type="EMBL" id="TCK05256.1"/>
    </source>
</evidence>
<dbReference type="AlphaFoldDB" id="A0A4V2PDI0"/>
<dbReference type="RefSeq" id="WP_132525817.1">
    <property type="nucleotide sequence ID" value="NZ_SMFV01000002.1"/>
</dbReference>
<gene>
    <name evidence="2" type="ORF">CLV27_0682</name>
</gene>
<keyword evidence="3" id="KW-1185">Reference proteome</keyword>
<dbReference type="OrthoDB" id="9796642at2"/>
<name>A0A4V2PDI0_9BACT</name>
<evidence type="ECO:0000259" key="1">
    <source>
        <dbReference type="Pfam" id="PF07883"/>
    </source>
</evidence>
<dbReference type="SUPFAM" id="SSF51182">
    <property type="entry name" value="RmlC-like cupins"/>
    <property type="match status" value="1"/>
</dbReference>
<accession>A0A4V2PDI0</accession>
<feature type="domain" description="Cupin type-2" evidence="1">
    <location>
        <begin position="27"/>
        <end position="82"/>
    </location>
</feature>
<comment type="caution">
    <text evidence="2">The sequence shown here is derived from an EMBL/GenBank/DDBJ whole genome shotgun (WGS) entry which is preliminary data.</text>
</comment>
<dbReference type="Proteomes" id="UP000295777">
    <property type="component" value="Unassembled WGS sequence"/>
</dbReference>
<dbReference type="Gene3D" id="2.60.120.10">
    <property type="entry name" value="Jelly Rolls"/>
    <property type="match status" value="1"/>
</dbReference>
<evidence type="ECO:0000313" key="3">
    <source>
        <dbReference type="Proteomes" id="UP000295777"/>
    </source>
</evidence>
<reference evidence="2 3" key="1">
    <citation type="submission" date="2019-03" db="EMBL/GenBank/DDBJ databases">
        <title>Genomic Encyclopedia of Archaeal and Bacterial Type Strains, Phase II (KMG-II): from individual species to whole genera.</title>
        <authorList>
            <person name="Goeker M."/>
        </authorList>
    </citation>
    <scope>NUCLEOTIDE SEQUENCE [LARGE SCALE GENOMIC DNA]</scope>
    <source>
        <strain evidence="2 3">DSM 24425</strain>
    </source>
</reference>
<dbReference type="InterPro" id="IPR013096">
    <property type="entry name" value="Cupin_2"/>
</dbReference>
<protein>
    <submittedName>
        <fullName evidence="2">Cupin domain-containing protein</fullName>
    </submittedName>
</protein>
<dbReference type="InterPro" id="IPR011051">
    <property type="entry name" value="RmlC_Cupin_sf"/>
</dbReference>
<proteinExistence type="predicted"/>